<dbReference type="PANTHER" id="PTHR33529">
    <property type="entry name" value="SLR0882 PROTEIN-RELATED"/>
    <property type="match status" value="1"/>
</dbReference>
<evidence type="ECO:0000256" key="5">
    <source>
        <dbReference type="ARBA" id="ARBA00022692"/>
    </source>
</evidence>
<dbReference type="NCBIfam" id="TIGR04408">
    <property type="entry name" value="LptG_lptG"/>
    <property type="match status" value="1"/>
</dbReference>
<dbReference type="PANTHER" id="PTHR33529:SF2">
    <property type="entry name" value="LIPOPOLYSACCHARIDE EXPORT SYSTEM PERMEASE PROTEIN LPTG"/>
    <property type="match status" value="1"/>
</dbReference>
<keyword evidence="5 9" id="KW-0812">Transmembrane</keyword>
<feature type="transmembrane region" description="Helical" evidence="9">
    <location>
        <begin position="329"/>
        <end position="350"/>
    </location>
</feature>
<evidence type="ECO:0000256" key="3">
    <source>
        <dbReference type="ARBA" id="ARBA00007725"/>
    </source>
</evidence>
<evidence type="ECO:0000256" key="2">
    <source>
        <dbReference type="ARBA" id="ARBA00004651"/>
    </source>
</evidence>
<dbReference type="InterPro" id="IPR030923">
    <property type="entry name" value="LptG"/>
</dbReference>
<protein>
    <recommendedName>
        <fullName evidence="12">Permease</fullName>
    </recommendedName>
</protein>
<feature type="transmembrane region" description="Helical" evidence="9">
    <location>
        <begin position="303"/>
        <end position="323"/>
    </location>
</feature>
<dbReference type="GO" id="GO:0055085">
    <property type="term" value="P:transmembrane transport"/>
    <property type="evidence" value="ECO:0007669"/>
    <property type="project" value="InterPro"/>
</dbReference>
<evidence type="ECO:0008006" key="12">
    <source>
        <dbReference type="Google" id="ProtNLM"/>
    </source>
</evidence>
<dbReference type="AlphaFoldDB" id="A0A423PU83"/>
<dbReference type="GO" id="GO:0015920">
    <property type="term" value="P:lipopolysaccharide transport"/>
    <property type="evidence" value="ECO:0007669"/>
    <property type="project" value="TreeGrafter"/>
</dbReference>
<proteinExistence type="inferred from homology"/>
<keyword evidence="11" id="KW-1185">Reference proteome</keyword>
<comment type="similarity">
    <text evidence="3">Belongs to the LptF/LptG family.</text>
</comment>
<name>A0A423PU83_9GAMM</name>
<comment type="function">
    <text evidence="1">Part of the ABC transporter complex LptBFG involved in the translocation of lipopolysaccharide (LPS) from the inner membrane to the outer membrane.</text>
</comment>
<comment type="caution">
    <text evidence="10">The sequence shown here is derived from an EMBL/GenBank/DDBJ whole genome shotgun (WGS) entry which is preliminary data.</text>
</comment>
<evidence type="ECO:0000256" key="1">
    <source>
        <dbReference type="ARBA" id="ARBA00002265"/>
    </source>
</evidence>
<keyword evidence="4" id="KW-1003">Cell membrane</keyword>
<dbReference type="InterPro" id="IPR005495">
    <property type="entry name" value="LptG/LptF_permease"/>
</dbReference>
<evidence type="ECO:0000256" key="7">
    <source>
        <dbReference type="ARBA" id="ARBA00023136"/>
    </source>
</evidence>
<evidence type="ECO:0000256" key="8">
    <source>
        <dbReference type="ARBA" id="ARBA00026081"/>
    </source>
</evidence>
<feature type="transmembrane region" description="Helical" evidence="9">
    <location>
        <begin position="273"/>
        <end position="291"/>
    </location>
</feature>
<accession>A0A423PU83</accession>
<comment type="subunit">
    <text evidence="8">Component of the lipopolysaccharide transport and assembly complex. The LptBFG transporter is composed of two ATP-binding proteins (LptB) and two transmembrane proteins (LptF and LptG).</text>
</comment>
<evidence type="ECO:0000256" key="4">
    <source>
        <dbReference type="ARBA" id="ARBA00022475"/>
    </source>
</evidence>
<dbReference type="GO" id="GO:0043190">
    <property type="term" value="C:ATP-binding cassette (ABC) transporter complex"/>
    <property type="evidence" value="ECO:0007669"/>
    <property type="project" value="InterPro"/>
</dbReference>
<dbReference type="Proteomes" id="UP000283993">
    <property type="component" value="Unassembled WGS sequence"/>
</dbReference>
<gene>
    <name evidence="10" type="ORF">SAOR_04720</name>
</gene>
<dbReference type="RefSeq" id="WP_123630427.1">
    <property type="nucleotide sequence ID" value="NZ_AYKH01000006.1"/>
</dbReference>
<reference evidence="10 11" key="1">
    <citation type="submission" date="2013-10" db="EMBL/GenBank/DDBJ databases">
        <title>Salinisphaera orenii MK-B5 Genome Sequencing.</title>
        <authorList>
            <person name="Lai Q."/>
            <person name="Li C."/>
            <person name="Shao Z."/>
        </authorList>
    </citation>
    <scope>NUCLEOTIDE SEQUENCE [LARGE SCALE GENOMIC DNA]</scope>
    <source>
        <strain evidence="10 11">MK-B5</strain>
    </source>
</reference>
<organism evidence="10 11">
    <name type="scientific">Salinisphaera orenii MK-B5</name>
    <dbReference type="NCBI Taxonomy" id="856730"/>
    <lineage>
        <taxon>Bacteria</taxon>
        <taxon>Pseudomonadati</taxon>
        <taxon>Pseudomonadota</taxon>
        <taxon>Gammaproteobacteria</taxon>
        <taxon>Salinisphaerales</taxon>
        <taxon>Salinisphaeraceae</taxon>
        <taxon>Salinisphaera</taxon>
    </lineage>
</organism>
<keyword evidence="6 9" id="KW-1133">Transmembrane helix</keyword>
<sequence>MNIIDRYIGRSILAATATVALVVAALVMLSTFIGEADNIGDGGYGVAQVLAYMALRLPGHLNLVMPVVALLGALLALGALAAGSELVVIRAAGVSMKRLALSVSVAGVVLALLSVAMNEYLGPAGTRSGDALRDTARHGESVESIDDGLWLRQGDTLVRIDGTLPDGRIADLTVYELTDGGRLSRALHADYARLEDGRLVAEQPRLTRIFEDHTETQAPASLTLDIEIEPDVLELAVTQPDELSTPGLWRYIDYLQRNDINADDYRLALWRNIVGPITVWVLVVFALPFAFGALRSAGAGQRLFMGGLLGLVFFLVNEIVASTAPVYGLAPWLAASLPTALLAFATLVWLRRLD</sequence>
<evidence type="ECO:0000313" key="11">
    <source>
        <dbReference type="Proteomes" id="UP000283993"/>
    </source>
</evidence>
<evidence type="ECO:0000313" key="10">
    <source>
        <dbReference type="EMBL" id="ROO29092.1"/>
    </source>
</evidence>
<evidence type="ECO:0000256" key="9">
    <source>
        <dbReference type="SAM" id="Phobius"/>
    </source>
</evidence>
<comment type="subcellular location">
    <subcellularLocation>
        <location evidence="2">Cell membrane</location>
        <topology evidence="2">Multi-pass membrane protein</topology>
    </subcellularLocation>
</comment>
<dbReference type="EMBL" id="AYKH01000006">
    <property type="protein sequence ID" value="ROO29092.1"/>
    <property type="molecule type" value="Genomic_DNA"/>
</dbReference>
<evidence type="ECO:0000256" key="6">
    <source>
        <dbReference type="ARBA" id="ARBA00022989"/>
    </source>
</evidence>
<feature type="transmembrane region" description="Helical" evidence="9">
    <location>
        <begin position="12"/>
        <end position="33"/>
    </location>
</feature>
<dbReference type="Pfam" id="PF03739">
    <property type="entry name" value="LptF_LptG"/>
    <property type="match status" value="1"/>
</dbReference>
<feature type="transmembrane region" description="Helical" evidence="9">
    <location>
        <begin position="63"/>
        <end position="87"/>
    </location>
</feature>
<keyword evidence="7 9" id="KW-0472">Membrane</keyword>